<dbReference type="HOGENOM" id="CLU_3185069_0_0_9"/>
<protein>
    <submittedName>
        <fullName evidence="2">Uncharacterized protein</fullName>
    </submittedName>
</protein>
<dbReference type="Proteomes" id="UP000019247">
    <property type="component" value="Unassembled WGS sequence"/>
</dbReference>
<keyword evidence="1" id="KW-0472">Membrane</keyword>
<reference evidence="2 3" key="1">
    <citation type="journal article" date="2014" name="Genome Announc.">
        <title>Genome Sequence of Lactobacillus fabifermentans Strain T30PCM01, Isolated from Fermenting Grape Marc.</title>
        <authorList>
            <person name="Treu L."/>
            <person name="Vendramin V."/>
            <person name="Bovo B."/>
            <person name="Giacomini A."/>
            <person name="Corich V."/>
            <person name="Campanaro S."/>
        </authorList>
    </citation>
    <scope>NUCLEOTIDE SEQUENCE [LARGE SCALE GENOMIC DNA]</scope>
    <source>
        <strain evidence="2 3">T30PCM01</strain>
    </source>
</reference>
<keyword evidence="1" id="KW-1133">Transmembrane helix</keyword>
<name>W6T518_9LACO</name>
<evidence type="ECO:0000313" key="2">
    <source>
        <dbReference type="EMBL" id="ETY73057.1"/>
    </source>
</evidence>
<comment type="caution">
    <text evidence="2">The sequence shown here is derived from an EMBL/GenBank/DDBJ whole genome shotgun (WGS) entry which is preliminary data.</text>
</comment>
<dbReference type="STRING" id="1400520.LFAB_14445"/>
<gene>
    <name evidence="2" type="ORF">LFAB_14445</name>
</gene>
<accession>W6T518</accession>
<dbReference type="PATRIC" id="fig|1400520.3.peg.2829"/>
<organism evidence="2 3">
    <name type="scientific">Lactiplantibacillus fabifermentans T30PCM01</name>
    <dbReference type="NCBI Taxonomy" id="1400520"/>
    <lineage>
        <taxon>Bacteria</taxon>
        <taxon>Bacillati</taxon>
        <taxon>Bacillota</taxon>
        <taxon>Bacilli</taxon>
        <taxon>Lactobacillales</taxon>
        <taxon>Lactobacillaceae</taxon>
        <taxon>Lactiplantibacillus</taxon>
    </lineage>
</organism>
<feature type="transmembrane region" description="Helical" evidence="1">
    <location>
        <begin position="20"/>
        <end position="41"/>
    </location>
</feature>
<evidence type="ECO:0000313" key="3">
    <source>
        <dbReference type="Proteomes" id="UP000019247"/>
    </source>
</evidence>
<evidence type="ECO:0000256" key="1">
    <source>
        <dbReference type="SAM" id="Phobius"/>
    </source>
</evidence>
<keyword evidence="1" id="KW-0812">Transmembrane</keyword>
<proteinExistence type="predicted"/>
<dbReference type="AlphaFoldDB" id="W6T518"/>
<dbReference type="EMBL" id="AWWK01000074">
    <property type="protein sequence ID" value="ETY73057.1"/>
    <property type="molecule type" value="Genomic_DNA"/>
</dbReference>
<sequence length="46" mass="5354">MFEYKRFSEMNEHEKHVEIFMIIIGSIMTSPSLLLIVLVLMNLGVV</sequence>